<organism evidence="1 2">
    <name type="scientific">Caenibius tardaugens NBRC 16725</name>
    <dbReference type="NCBI Taxonomy" id="1219035"/>
    <lineage>
        <taxon>Bacteria</taxon>
        <taxon>Pseudomonadati</taxon>
        <taxon>Pseudomonadota</taxon>
        <taxon>Alphaproteobacteria</taxon>
        <taxon>Sphingomonadales</taxon>
        <taxon>Erythrobacteraceae</taxon>
        <taxon>Caenibius</taxon>
    </lineage>
</organism>
<evidence type="ECO:0000313" key="2">
    <source>
        <dbReference type="Proteomes" id="UP000016568"/>
    </source>
</evidence>
<gene>
    <name evidence="1" type="ORF">NT2_05_01850</name>
</gene>
<keyword evidence="2" id="KW-1185">Reference proteome</keyword>
<name>U2YL02_9SPHN</name>
<dbReference type="AlphaFoldDB" id="U2YL02"/>
<dbReference type="Proteomes" id="UP000016568">
    <property type="component" value="Unassembled WGS sequence"/>
</dbReference>
<dbReference type="EMBL" id="BASZ01000005">
    <property type="protein sequence ID" value="GAD49265.1"/>
    <property type="molecule type" value="Genomic_DNA"/>
</dbReference>
<accession>U2YL02</accession>
<sequence length="69" mass="7951">MPSQTAKVRFLIVPPDWDHACSWLSNKMQRDGMRRHCGHFTALFGVRMWSAPSELYEQLSDVSATVEQI</sequence>
<proteinExistence type="predicted"/>
<comment type="caution">
    <text evidence="1">The sequence shown here is derived from an EMBL/GenBank/DDBJ whole genome shotgun (WGS) entry which is preliminary data.</text>
</comment>
<protein>
    <submittedName>
        <fullName evidence="1">Uncharacterized protein</fullName>
    </submittedName>
</protein>
<evidence type="ECO:0000313" key="1">
    <source>
        <dbReference type="EMBL" id="GAD49265.1"/>
    </source>
</evidence>
<reference evidence="1 2" key="1">
    <citation type="submission" date="2013-09" db="EMBL/GenBank/DDBJ databases">
        <title>Whole genome shotgun sequence of Novosphingobium tardaugens NBRC 16725.</title>
        <authorList>
            <person name="Isaki S."/>
            <person name="Hosoyama A."/>
            <person name="Tsuchikane K."/>
            <person name="Katsumata H."/>
            <person name="Ando Y."/>
            <person name="Yamazaki S."/>
            <person name="Fujita N."/>
        </authorList>
    </citation>
    <scope>NUCLEOTIDE SEQUENCE [LARGE SCALE GENOMIC DNA]</scope>
    <source>
        <strain evidence="1 2">NBRC 16725</strain>
    </source>
</reference>